<dbReference type="OrthoDB" id="2538319at2759"/>
<evidence type="ECO:0000259" key="2">
    <source>
        <dbReference type="PROSITE" id="PS50174"/>
    </source>
</evidence>
<feature type="region of interest" description="Disordered" evidence="1">
    <location>
        <begin position="1"/>
        <end position="44"/>
    </location>
</feature>
<dbReference type="PANTHER" id="PTHR20923:SF1">
    <property type="entry name" value="G PATCH DOMAIN AND ANKYRIN REPEAT-CONTAINING PROTEIN 1"/>
    <property type="match status" value="1"/>
</dbReference>
<feature type="compositionally biased region" description="Polar residues" evidence="1">
    <location>
        <begin position="86"/>
        <end position="100"/>
    </location>
</feature>
<dbReference type="InterPro" id="IPR039146">
    <property type="entry name" value="GPANK1"/>
</dbReference>
<gene>
    <name evidence="3" type="ORF">CPB84DRAFT_1863901</name>
</gene>
<dbReference type="AlphaFoldDB" id="A0A9P5NU73"/>
<evidence type="ECO:0000313" key="4">
    <source>
        <dbReference type="Proteomes" id="UP000724874"/>
    </source>
</evidence>
<feature type="region of interest" description="Disordered" evidence="1">
    <location>
        <begin position="66"/>
        <end position="110"/>
    </location>
</feature>
<dbReference type="PROSITE" id="PS50174">
    <property type="entry name" value="G_PATCH"/>
    <property type="match status" value="1"/>
</dbReference>
<sequence>MATVAYYVRSDYNPEDRELLERETGQTDENEQFGKPVDPEEEWKKEALRLPFQRAQKPPPRFVAATITYDGWSSPQTGSSKPSSTHSARTSLAGPSSSQPNVPPIMRASSVPKNPLFPCTPKLESRNKNNWFIIKAKYTPPVFLEIGPSNKGFGMLQRSGWNEGEALGPRFIRRKPVGDILPDEDMIPVDNRDRKETVEVKMEEFEDVNLTLSDSELDDANETKSIANAYDEAAKLEEALLTPIATVLKSDRLGIGLKAKTVGLTRLRKSELLITLRQWPLMSSGGGKPITQEALWTRPREEEKEEAMLSYLKGL</sequence>
<evidence type="ECO:0000313" key="3">
    <source>
        <dbReference type="EMBL" id="KAF8908885.1"/>
    </source>
</evidence>
<comment type="caution">
    <text evidence="3">The sequence shown here is derived from an EMBL/GenBank/DDBJ whole genome shotgun (WGS) entry which is preliminary data.</text>
</comment>
<feature type="domain" description="G-patch" evidence="2">
    <location>
        <begin position="148"/>
        <end position="168"/>
    </location>
</feature>
<proteinExistence type="predicted"/>
<feature type="compositionally biased region" description="Basic and acidic residues" evidence="1">
    <location>
        <begin position="12"/>
        <end position="25"/>
    </location>
</feature>
<dbReference type="PANTHER" id="PTHR20923">
    <property type="entry name" value="BAT4 PROTEIN-RELATED"/>
    <property type="match status" value="1"/>
</dbReference>
<name>A0A9P5NU73_GYMJU</name>
<evidence type="ECO:0000256" key="1">
    <source>
        <dbReference type="SAM" id="MobiDB-lite"/>
    </source>
</evidence>
<dbReference type="InterPro" id="IPR000467">
    <property type="entry name" value="G_patch_dom"/>
</dbReference>
<keyword evidence="4" id="KW-1185">Reference proteome</keyword>
<protein>
    <recommendedName>
        <fullName evidence="2">G-patch domain-containing protein</fullName>
    </recommendedName>
</protein>
<feature type="compositionally biased region" description="Low complexity" evidence="1">
    <location>
        <begin position="73"/>
        <end position="85"/>
    </location>
</feature>
<dbReference type="EMBL" id="JADNYJ010000010">
    <property type="protein sequence ID" value="KAF8908885.1"/>
    <property type="molecule type" value="Genomic_DNA"/>
</dbReference>
<dbReference type="Proteomes" id="UP000724874">
    <property type="component" value="Unassembled WGS sequence"/>
</dbReference>
<dbReference type="GO" id="GO:0003676">
    <property type="term" value="F:nucleic acid binding"/>
    <property type="evidence" value="ECO:0007669"/>
    <property type="project" value="InterPro"/>
</dbReference>
<organism evidence="3 4">
    <name type="scientific">Gymnopilus junonius</name>
    <name type="common">Spectacular rustgill mushroom</name>
    <name type="synonym">Gymnopilus spectabilis subsp. junonius</name>
    <dbReference type="NCBI Taxonomy" id="109634"/>
    <lineage>
        <taxon>Eukaryota</taxon>
        <taxon>Fungi</taxon>
        <taxon>Dikarya</taxon>
        <taxon>Basidiomycota</taxon>
        <taxon>Agaricomycotina</taxon>
        <taxon>Agaricomycetes</taxon>
        <taxon>Agaricomycetidae</taxon>
        <taxon>Agaricales</taxon>
        <taxon>Agaricineae</taxon>
        <taxon>Hymenogastraceae</taxon>
        <taxon>Gymnopilus</taxon>
    </lineage>
</organism>
<accession>A0A9P5NU73</accession>
<reference evidence="3" key="1">
    <citation type="submission" date="2020-11" db="EMBL/GenBank/DDBJ databases">
        <authorList>
            <consortium name="DOE Joint Genome Institute"/>
            <person name="Ahrendt S."/>
            <person name="Riley R."/>
            <person name="Andreopoulos W."/>
            <person name="LaButti K."/>
            <person name="Pangilinan J."/>
            <person name="Ruiz-duenas F.J."/>
            <person name="Barrasa J.M."/>
            <person name="Sanchez-Garcia M."/>
            <person name="Camarero S."/>
            <person name="Miyauchi S."/>
            <person name="Serrano A."/>
            <person name="Linde D."/>
            <person name="Babiker R."/>
            <person name="Drula E."/>
            <person name="Ayuso-Fernandez I."/>
            <person name="Pacheco R."/>
            <person name="Padilla G."/>
            <person name="Ferreira P."/>
            <person name="Barriuso J."/>
            <person name="Kellner H."/>
            <person name="Castanera R."/>
            <person name="Alfaro M."/>
            <person name="Ramirez L."/>
            <person name="Pisabarro A.G."/>
            <person name="Kuo A."/>
            <person name="Tritt A."/>
            <person name="Lipzen A."/>
            <person name="He G."/>
            <person name="Yan M."/>
            <person name="Ng V."/>
            <person name="Cullen D."/>
            <person name="Martin F."/>
            <person name="Rosso M.-N."/>
            <person name="Henrissat B."/>
            <person name="Hibbett D."/>
            <person name="Martinez A.T."/>
            <person name="Grigoriev I.V."/>
        </authorList>
    </citation>
    <scope>NUCLEOTIDE SEQUENCE</scope>
    <source>
        <strain evidence="3">AH 44721</strain>
    </source>
</reference>